<dbReference type="RefSeq" id="WP_200319032.1">
    <property type="nucleotide sequence ID" value="NZ_JAENJH010000003.1"/>
</dbReference>
<evidence type="ECO:0000313" key="3">
    <source>
        <dbReference type="Proteomes" id="UP000635245"/>
    </source>
</evidence>
<gene>
    <name evidence="2" type="ORF">JHE00_17070</name>
</gene>
<organism evidence="2 3">
    <name type="scientific">Prauserella cavernicola</name>
    <dbReference type="NCBI Taxonomy" id="2800127"/>
    <lineage>
        <taxon>Bacteria</taxon>
        <taxon>Bacillati</taxon>
        <taxon>Actinomycetota</taxon>
        <taxon>Actinomycetes</taxon>
        <taxon>Pseudonocardiales</taxon>
        <taxon>Pseudonocardiaceae</taxon>
        <taxon>Prauserella</taxon>
    </lineage>
</organism>
<protein>
    <submittedName>
        <fullName evidence="2">Uncharacterized protein</fullName>
    </submittedName>
</protein>
<dbReference type="EMBL" id="JAENJH010000003">
    <property type="protein sequence ID" value="MBK1786042.1"/>
    <property type="molecule type" value="Genomic_DNA"/>
</dbReference>
<dbReference type="Pfam" id="PF14428">
    <property type="entry name" value="DddA-like"/>
    <property type="match status" value="1"/>
</dbReference>
<evidence type="ECO:0000313" key="2">
    <source>
        <dbReference type="EMBL" id="MBK1786042.1"/>
    </source>
</evidence>
<proteinExistence type="predicted"/>
<comment type="caution">
    <text evidence="2">The sequence shown here is derived from an EMBL/GenBank/DDBJ whole genome shotgun (WGS) entry which is preliminary data.</text>
</comment>
<name>A0A934V535_9PSEU</name>
<dbReference type="AlphaFoldDB" id="A0A934V535"/>
<sequence length="261" mass="27877">MSVEELAAAVRRALDLLVQARADAEHAAGLTGEARDIYGAVLYGASDPEAAQLPAIAAQFVDEVSSLHGPLQLVDESLRAYLHELGAAGPEPGAPARRPEPTAAATPRIARPEPEVAASDGSRYPPEAAWCAEMLPRRVRTGEGSDRTVGYVGGSFDRYVSGHDGTWSETIRQRAATLGFSPTNAKFLSAHVEMKVAAKMVLDGREHTELTVNNQPCRGRSPISPGCHEALPRYLPKGCTLTVNGTTQDGRPFRHTYEGQA</sequence>
<dbReference type="InterPro" id="IPR032724">
    <property type="entry name" value="SCP1.201-like"/>
</dbReference>
<feature type="compositionally biased region" description="Low complexity" evidence="1">
    <location>
        <begin position="86"/>
        <end position="109"/>
    </location>
</feature>
<evidence type="ECO:0000256" key="1">
    <source>
        <dbReference type="SAM" id="MobiDB-lite"/>
    </source>
</evidence>
<accession>A0A934V535</accession>
<dbReference type="Proteomes" id="UP000635245">
    <property type="component" value="Unassembled WGS sequence"/>
</dbReference>
<reference evidence="2" key="1">
    <citation type="submission" date="2020-12" db="EMBL/GenBank/DDBJ databases">
        <title>Prauserella sp. ASG 168, a novel actinomycete isolated from cave rock.</title>
        <authorList>
            <person name="Suriyachadkun C."/>
        </authorList>
    </citation>
    <scope>NUCLEOTIDE SEQUENCE</scope>
    <source>
        <strain evidence="2">ASG 168</strain>
    </source>
</reference>
<feature type="region of interest" description="Disordered" evidence="1">
    <location>
        <begin position="86"/>
        <end position="123"/>
    </location>
</feature>
<keyword evidence="3" id="KW-1185">Reference proteome</keyword>